<dbReference type="Proteomes" id="UP001060085">
    <property type="component" value="Linkage Group LG05"/>
</dbReference>
<comment type="caution">
    <text evidence="1">The sequence shown here is derived from an EMBL/GenBank/DDBJ whole genome shotgun (WGS) entry which is preliminary data.</text>
</comment>
<evidence type="ECO:0000313" key="1">
    <source>
        <dbReference type="EMBL" id="KAI5664528.1"/>
    </source>
</evidence>
<dbReference type="EMBL" id="CM044705">
    <property type="protein sequence ID" value="KAI5664528.1"/>
    <property type="molecule type" value="Genomic_DNA"/>
</dbReference>
<accession>A0ACC0AU66</accession>
<keyword evidence="2" id="KW-1185">Reference proteome</keyword>
<sequence>MPFLGLQTLQTCSSKLLPYCLISKSPERPKIDYMTAYNSRCHATGKVNCLGSPRVAGATEATLALGSVLTSLVYTRDYNKEGLVEVLFENNLTKSK</sequence>
<evidence type="ECO:0000313" key="2">
    <source>
        <dbReference type="Proteomes" id="UP001060085"/>
    </source>
</evidence>
<gene>
    <name evidence="1" type="ORF">M9H77_23851</name>
</gene>
<organism evidence="1 2">
    <name type="scientific">Catharanthus roseus</name>
    <name type="common">Madagascar periwinkle</name>
    <name type="synonym">Vinca rosea</name>
    <dbReference type="NCBI Taxonomy" id="4058"/>
    <lineage>
        <taxon>Eukaryota</taxon>
        <taxon>Viridiplantae</taxon>
        <taxon>Streptophyta</taxon>
        <taxon>Embryophyta</taxon>
        <taxon>Tracheophyta</taxon>
        <taxon>Spermatophyta</taxon>
        <taxon>Magnoliopsida</taxon>
        <taxon>eudicotyledons</taxon>
        <taxon>Gunneridae</taxon>
        <taxon>Pentapetalae</taxon>
        <taxon>asterids</taxon>
        <taxon>lamiids</taxon>
        <taxon>Gentianales</taxon>
        <taxon>Apocynaceae</taxon>
        <taxon>Rauvolfioideae</taxon>
        <taxon>Vinceae</taxon>
        <taxon>Catharanthinae</taxon>
        <taxon>Catharanthus</taxon>
    </lineage>
</organism>
<proteinExistence type="predicted"/>
<name>A0ACC0AU66_CATRO</name>
<reference evidence="2" key="1">
    <citation type="journal article" date="2023" name="Nat. Plants">
        <title>Single-cell RNA sequencing provides a high-resolution roadmap for understanding the multicellular compartmentation of specialized metabolism.</title>
        <authorList>
            <person name="Sun S."/>
            <person name="Shen X."/>
            <person name="Li Y."/>
            <person name="Li Y."/>
            <person name="Wang S."/>
            <person name="Li R."/>
            <person name="Zhang H."/>
            <person name="Shen G."/>
            <person name="Guo B."/>
            <person name="Wei J."/>
            <person name="Xu J."/>
            <person name="St-Pierre B."/>
            <person name="Chen S."/>
            <person name="Sun C."/>
        </authorList>
    </citation>
    <scope>NUCLEOTIDE SEQUENCE [LARGE SCALE GENOMIC DNA]</scope>
</reference>
<protein>
    <submittedName>
        <fullName evidence="1">Uncharacterized protein</fullName>
    </submittedName>
</protein>